<dbReference type="Proteomes" id="UP000307000">
    <property type="component" value="Chromosome"/>
</dbReference>
<dbReference type="Gene3D" id="3.40.50.1820">
    <property type="entry name" value="alpha/beta hydrolase"/>
    <property type="match status" value="1"/>
</dbReference>
<name>A0A5B7WVE8_9MICC</name>
<dbReference type="EMBL" id="CP034412">
    <property type="protein sequence ID" value="QCY47063.1"/>
    <property type="molecule type" value="Genomic_DNA"/>
</dbReference>
<proteinExistence type="predicted"/>
<keyword evidence="3" id="KW-1185">Reference proteome</keyword>
<accession>A0A5B7WVE8</accession>
<dbReference type="InterPro" id="IPR029058">
    <property type="entry name" value="AB_hydrolase_fold"/>
</dbReference>
<evidence type="ECO:0000313" key="2">
    <source>
        <dbReference type="EMBL" id="QCY47063.1"/>
    </source>
</evidence>
<organism evidence="2 3">
    <name type="scientific">Glutamicibacter creatinolyticus</name>
    <dbReference type="NCBI Taxonomy" id="162496"/>
    <lineage>
        <taxon>Bacteria</taxon>
        <taxon>Bacillati</taxon>
        <taxon>Actinomycetota</taxon>
        <taxon>Actinomycetes</taxon>
        <taxon>Micrococcales</taxon>
        <taxon>Micrococcaceae</taxon>
        <taxon>Glutamicibacter</taxon>
    </lineage>
</organism>
<reference evidence="2 3" key="1">
    <citation type="submission" date="2018-12" db="EMBL/GenBank/DDBJ databases">
        <title>Complete Genome Sequence of Glutamicibacter creatinolyticus strain LGCM259,isolated from an abscess of a 12-year-old mare in Italy.</title>
        <authorList>
            <person name="Santos R.G."/>
            <person name="Silva A.L."/>
            <person name="Seyffert N."/>
            <person name="Castro T.L.P."/>
            <person name="Attili A.R."/>
            <person name="Rifici C."/>
            <person name="Mazzullo G."/>
            <person name="Brenig B."/>
            <person name="Venanzi F."/>
            <person name="Azevedo V."/>
        </authorList>
    </citation>
    <scope>NUCLEOTIDE SEQUENCE [LARGE SCALE GENOMIC DNA]</scope>
    <source>
        <strain evidence="2 3">LGCM 259</strain>
    </source>
</reference>
<dbReference type="RefSeq" id="WP_138173826.1">
    <property type="nucleotide sequence ID" value="NZ_CP034412.1"/>
</dbReference>
<dbReference type="SUPFAM" id="SSF53474">
    <property type="entry name" value="alpha/beta-Hydrolases"/>
    <property type="match status" value="1"/>
</dbReference>
<sequence length="425" mass="45084">MTSVLFIPGMGVRGAGIDDYFAKLSAHLNRMRPGYTLHACRWGDAVGANLLAGGISVPGAEPDTPSLETATSESLANASTRMEPAFGSLLVQALAQRKSATAQALADQDGVVHDPRQLHVQLWELLDSDPLLELEALSHRHQDGTQPGTSPERAAGSGRGESRDPGDLARLLGAGLEPDTGLSRSLRDAGLESTALAAATELVASESFSRFGRAALPAAEHAQGLARAFTALALRHRDGQLGSYAAVDGEHRRAIEGQAAAVLLARELAEHSESTVTSTLLELVLGFATRWAAKRRVQLTQEAAPAVGDVLKYLARGEDLRQFIRRQILDIGDQDLIIIAHSLGAVAVMDLLLGEPLPQVKQLIAVGSASGLLFELDALPAGRFAPRLPAARGFPAHPFHLRRSRLPGLPQCRAVRREGQRPPGG</sequence>
<protein>
    <submittedName>
        <fullName evidence="2">Uncharacterized protein</fullName>
    </submittedName>
</protein>
<evidence type="ECO:0000256" key="1">
    <source>
        <dbReference type="SAM" id="MobiDB-lite"/>
    </source>
</evidence>
<dbReference type="AlphaFoldDB" id="A0A5B7WVE8"/>
<gene>
    <name evidence="2" type="ORF">GcLGCM259_1330</name>
</gene>
<feature type="region of interest" description="Disordered" evidence="1">
    <location>
        <begin position="139"/>
        <end position="176"/>
    </location>
</feature>
<dbReference type="KEGG" id="gcr:GcLGCM259_1330"/>
<evidence type="ECO:0000313" key="3">
    <source>
        <dbReference type="Proteomes" id="UP000307000"/>
    </source>
</evidence>